<dbReference type="WBParaSite" id="TMUE_3000013430.1">
    <property type="protein sequence ID" value="TMUE_3000013430.1"/>
    <property type="gene ID" value="WBGene00301921"/>
</dbReference>
<evidence type="ECO:0000256" key="2">
    <source>
        <dbReference type="ARBA" id="ARBA00023043"/>
    </source>
</evidence>
<evidence type="ECO:0000313" key="6">
    <source>
        <dbReference type="WBParaSite" id="TMUE_3000013349.1"/>
    </source>
</evidence>
<proteinExistence type="predicted"/>
<dbReference type="PANTHER" id="PTHR24123">
    <property type="entry name" value="ANKYRIN REPEAT-CONTAINING"/>
    <property type="match status" value="1"/>
</dbReference>
<reference evidence="6 7" key="3">
    <citation type="submission" date="2019-12" db="UniProtKB">
        <authorList>
            <consortium name="WormBaseParasite"/>
        </authorList>
    </citation>
    <scope>IDENTIFICATION</scope>
</reference>
<evidence type="ECO:0000313" key="5">
    <source>
        <dbReference type="Proteomes" id="UP000046395"/>
    </source>
</evidence>
<reference evidence="5" key="2">
    <citation type="submission" date="2014-03" db="EMBL/GenBank/DDBJ databases">
        <title>The whipworm genome and dual-species transcriptomics of an intimate host-pathogen interaction.</title>
        <authorList>
            <person name="Foth B.J."/>
            <person name="Tsai I.J."/>
            <person name="Reid A.J."/>
            <person name="Bancroft A.J."/>
            <person name="Nichol S."/>
            <person name="Tracey A."/>
            <person name="Holroyd N."/>
            <person name="Cotton J.A."/>
            <person name="Stanley E.J."/>
            <person name="Zarowiecki M."/>
            <person name="Liu J.Z."/>
            <person name="Huckvale T."/>
            <person name="Cooper P.J."/>
            <person name="Grencis R.K."/>
            <person name="Berriman M."/>
        </authorList>
    </citation>
    <scope>NUCLEOTIDE SEQUENCE [LARGE SCALE GENOMIC DNA]</scope>
    <source>
        <strain evidence="5">Edinburgh</strain>
    </source>
</reference>
<dbReference type="AlphaFoldDB" id="A0A5S6R213"/>
<dbReference type="STRING" id="70415.A0A5S6R213"/>
<dbReference type="WBParaSite" id="TMUE_3000013349.1">
    <property type="protein sequence ID" value="TMUE_3000013349.1"/>
    <property type="gene ID" value="WBGene00301864"/>
</dbReference>
<keyword evidence="5" id="KW-1185">Reference proteome</keyword>
<feature type="domain" description="SOCS box" evidence="4">
    <location>
        <begin position="254"/>
        <end position="301"/>
    </location>
</feature>
<dbReference type="PROSITE" id="PS50225">
    <property type="entry name" value="SOCS"/>
    <property type="match status" value="1"/>
</dbReference>
<dbReference type="Gene3D" id="1.25.40.20">
    <property type="entry name" value="Ankyrin repeat-containing domain"/>
    <property type="match status" value="2"/>
</dbReference>
<evidence type="ECO:0000313" key="7">
    <source>
        <dbReference type="WBParaSite" id="TMUE_3000013430.1"/>
    </source>
</evidence>
<sequence length="322" mass="35568">MSPLVREIHLAAITNDAARLELAILQGADVNQPWDDANFGLAKQGLTALTQAIALNYVHIVQILIEAGADVTLLDESGSGYLHKAAVLGRAEVITLLVRAGADLTCCDSQGNTPLHCVCKHGFVHNNVKAVRALLQLGSDPNVKNNDGMTPLHYASIWGLTLFANALLQYGAELDAVDSLLRTSFHHCIFSIVKPSSPSFTINVMHFRRQFACVKLLLQHGCDALGFGQWLRPNVAIYGLQDMALTLLSLVRLPQSLKHLCRLEIQKELNFCQRAPMEFVDKLLNIRPAIIYSYFHRLPADILEQRKLSNLFMLPIESDSLA</sequence>
<feature type="repeat" description="ANK" evidence="3">
    <location>
        <begin position="44"/>
        <end position="76"/>
    </location>
</feature>
<dbReference type="InterPro" id="IPR051165">
    <property type="entry name" value="Multifunctional_ANK_Repeat"/>
</dbReference>
<evidence type="ECO:0000256" key="1">
    <source>
        <dbReference type="ARBA" id="ARBA00022737"/>
    </source>
</evidence>
<evidence type="ECO:0000259" key="4">
    <source>
        <dbReference type="PROSITE" id="PS50225"/>
    </source>
</evidence>
<feature type="repeat" description="ANK" evidence="3">
    <location>
        <begin position="77"/>
        <end position="109"/>
    </location>
</feature>
<dbReference type="PROSITE" id="PS50088">
    <property type="entry name" value="ANK_REPEAT"/>
    <property type="match status" value="4"/>
</dbReference>
<dbReference type="Proteomes" id="UP000046395">
    <property type="component" value="Unassembled WGS sequence"/>
</dbReference>
<feature type="repeat" description="ANK" evidence="3">
    <location>
        <begin position="147"/>
        <end position="179"/>
    </location>
</feature>
<dbReference type="PANTHER" id="PTHR24123:SF33">
    <property type="entry name" value="PROTEIN HOS4"/>
    <property type="match status" value="1"/>
</dbReference>
<dbReference type="PROSITE" id="PS50297">
    <property type="entry name" value="ANK_REP_REGION"/>
    <property type="match status" value="4"/>
</dbReference>
<dbReference type="Pfam" id="PF00023">
    <property type="entry name" value="Ank"/>
    <property type="match status" value="1"/>
</dbReference>
<dbReference type="SMART" id="SM00248">
    <property type="entry name" value="ANK"/>
    <property type="match status" value="5"/>
</dbReference>
<feature type="repeat" description="ANK" evidence="3">
    <location>
        <begin position="110"/>
        <end position="146"/>
    </location>
</feature>
<dbReference type="Pfam" id="PF12796">
    <property type="entry name" value="Ank_2"/>
    <property type="match status" value="1"/>
</dbReference>
<accession>A0A5S6R213</accession>
<dbReference type="InterPro" id="IPR002110">
    <property type="entry name" value="Ankyrin_rpt"/>
</dbReference>
<dbReference type="SUPFAM" id="SSF48403">
    <property type="entry name" value="Ankyrin repeat"/>
    <property type="match status" value="1"/>
</dbReference>
<keyword evidence="2 3" id="KW-0040">ANK repeat</keyword>
<protein>
    <submittedName>
        <fullName evidence="6 7">SOCS box domain-containing protein</fullName>
    </submittedName>
</protein>
<keyword evidence="1" id="KW-0677">Repeat</keyword>
<reference evidence="5" key="1">
    <citation type="submission" date="2013-11" db="EMBL/GenBank/DDBJ databases">
        <authorList>
            <person name="Aslett M."/>
        </authorList>
    </citation>
    <scope>NUCLEOTIDE SEQUENCE [LARGE SCALE GENOMIC DNA]</scope>
    <source>
        <strain evidence="5">Edinburgh</strain>
    </source>
</reference>
<evidence type="ECO:0000256" key="3">
    <source>
        <dbReference type="PROSITE-ProRule" id="PRU00023"/>
    </source>
</evidence>
<organism evidence="5 6">
    <name type="scientific">Trichuris muris</name>
    <name type="common">Mouse whipworm</name>
    <dbReference type="NCBI Taxonomy" id="70415"/>
    <lineage>
        <taxon>Eukaryota</taxon>
        <taxon>Metazoa</taxon>
        <taxon>Ecdysozoa</taxon>
        <taxon>Nematoda</taxon>
        <taxon>Enoplea</taxon>
        <taxon>Dorylaimia</taxon>
        <taxon>Trichinellida</taxon>
        <taxon>Trichuridae</taxon>
        <taxon>Trichuris</taxon>
    </lineage>
</organism>
<dbReference type="InterPro" id="IPR001496">
    <property type="entry name" value="SOCS_box"/>
</dbReference>
<dbReference type="InterPro" id="IPR036770">
    <property type="entry name" value="Ankyrin_rpt-contain_sf"/>
</dbReference>
<name>A0A5S6R213_TRIMR</name>